<dbReference type="InterPro" id="IPR012341">
    <property type="entry name" value="6hp_glycosidase-like_sf"/>
</dbReference>
<dbReference type="GO" id="GO:0052757">
    <property type="term" value="F:chondroitin hydrolase activity"/>
    <property type="evidence" value="ECO:0007669"/>
    <property type="project" value="TreeGrafter"/>
</dbReference>
<reference evidence="6 7" key="1">
    <citation type="submission" date="2020-08" db="EMBL/GenBank/DDBJ databases">
        <title>Genomic Encyclopedia of Type Strains, Phase IV (KMG-IV): sequencing the most valuable type-strain genomes for metagenomic binning, comparative biology and taxonomic classification.</title>
        <authorList>
            <person name="Goeker M."/>
        </authorList>
    </citation>
    <scope>NUCLEOTIDE SEQUENCE [LARGE SCALE GENOMIC DNA]</scope>
    <source>
        <strain evidence="6 7">DSM 100774</strain>
    </source>
</reference>
<name>A0A7W6K973_9SPHI</name>
<dbReference type="EMBL" id="JACIEF010000002">
    <property type="protein sequence ID" value="MBB4107523.1"/>
    <property type="molecule type" value="Genomic_DNA"/>
</dbReference>
<dbReference type="InterPro" id="IPR052369">
    <property type="entry name" value="UG_Glycosaminoglycan_Hydrolase"/>
</dbReference>
<dbReference type="Gene3D" id="1.50.10.10">
    <property type="match status" value="1"/>
</dbReference>
<feature type="binding site" evidence="4">
    <location>
        <position position="246"/>
    </location>
    <ligand>
        <name>substrate</name>
    </ligand>
</feature>
<dbReference type="SUPFAM" id="SSF48208">
    <property type="entry name" value="Six-hairpin glycosidases"/>
    <property type="match status" value="1"/>
</dbReference>
<feature type="chain" id="PRO_5031164343" description="Glucuronyl hydrolase" evidence="5">
    <location>
        <begin position="22"/>
        <end position="395"/>
    </location>
</feature>
<evidence type="ECO:0000313" key="6">
    <source>
        <dbReference type="EMBL" id="MBB4107523.1"/>
    </source>
</evidence>
<organism evidence="6 7">
    <name type="scientific">Pedobacter zeae</name>
    <dbReference type="NCBI Taxonomy" id="1737356"/>
    <lineage>
        <taxon>Bacteria</taxon>
        <taxon>Pseudomonadati</taxon>
        <taxon>Bacteroidota</taxon>
        <taxon>Sphingobacteriia</taxon>
        <taxon>Sphingobacteriales</taxon>
        <taxon>Sphingobacteriaceae</taxon>
        <taxon>Pedobacter</taxon>
    </lineage>
</organism>
<dbReference type="AlphaFoldDB" id="A0A7W6K973"/>
<accession>A0A7W6K973</accession>
<sequence length="395" mass="44768">MMKKINLAATLLLLIGSVSYAQSPKKPMAQLINDEFKFAANQYQVLAKNIPAGKTPQSFDKGKSINYDIKWWCSGFYSGSLWYIYEQTKDAGIKQEAEAALKTIEPNQTYTGNHDLGFMMYCSFGNAYRITGKPEYKAIIQRSAESLATRYRPVVKSIQSWNKSKLWECPVIIDNMMNLEMLNWASDNGGNSKYKEIAITHANTTIKNHFRPDFSSYHVVDYNPQTGDVIRKATWQGAANCSAWSRGQGWALYGYTMMYRFTKDETYLKQAKGIAHFILNHPNLPADKIPFWDFDAQGIPFAKRDASAGALMASALLELAQYTTDHEKAEFKSAAETMIYSLSSNAYHAKLGENGGFLLMHSTGAYPLNSEIDVPLVYADYYYLEALARYKKWYL</sequence>
<dbReference type="Proteomes" id="UP000532273">
    <property type="component" value="Unassembled WGS sequence"/>
</dbReference>
<evidence type="ECO:0000256" key="3">
    <source>
        <dbReference type="PIRSR" id="PIRSR610905-1"/>
    </source>
</evidence>
<feature type="active site" description="Nucleophile" evidence="3">
    <location>
        <position position="115"/>
    </location>
</feature>
<evidence type="ECO:0000313" key="7">
    <source>
        <dbReference type="Proteomes" id="UP000532273"/>
    </source>
</evidence>
<dbReference type="PANTHER" id="PTHR36845:SF1">
    <property type="entry name" value="HYDROLASE, PUTATIVE (AFU_ORTHOLOGUE AFUA_7G05090)-RELATED"/>
    <property type="match status" value="1"/>
</dbReference>
<comment type="similarity">
    <text evidence="2">Belongs to the glycosyl hydrolase 88 family.</text>
</comment>
<proteinExistence type="inferred from homology"/>
<evidence type="ECO:0000256" key="2">
    <source>
        <dbReference type="ARBA" id="ARBA00038358"/>
    </source>
</evidence>
<keyword evidence="1" id="KW-0378">Hydrolase</keyword>
<gene>
    <name evidence="6" type="ORF">GGQ60_001504</name>
</gene>
<protein>
    <recommendedName>
        <fullName evidence="8">Glucuronyl hydrolase</fullName>
    </recommendedName>
</protein>
<dbReference type="PANTHER" id="PTHR36845">
    <property type="entry name" value="HYDROLASE, PUTATIVE (AFU_ORTHOLOGUE AFUA_7G05090)-RELATED"/>
    <property type="match status" value="1"/>
</dbReference>
<dbReference type="GO" id="GO:0000272">
    <property type="term" value="P:polysaccharide catabolic process"/>
    <property type="evidence" value="ECO:0007669"/>
    <property type="project" value="TreeGrafter"/>
</dbReference>
<feature type="binding site" evidence="4">
    <location>
        <position position="115"/>
    </location>
    <ligand>
        <name>substrate</name>
    </ligand>
</feature>
<evidence type="ECO:0000256" key="1">
    <source>
        <dbReference type="ARBA" id="ARBA00022801"/>
    </source>
</evidence>
<evidence type="ECO:0000256" key="5">
    <source>
        <dbReference type="SAM" id="SignalP"/>
    </source>
</evidence>
<evidence type="ECO:0000256" key="4">
    <source>
        <dbReference type="PIRSR" id="PIRSR610905-2"/>
    </source>
</evidence>
<comment type="caution">
    <text evidence="6">The sequence shown here is derived from an EMBL/GenBank/DDBJ whole genome shotgun (WGS) entry which is preliminary data.</text>
</comment>
<feature type="binding site" evidence="4">
    <location>
        <position position="174"/>
    </location>
    <ligand>
        <name>substrate</name>
    </ligand>
</feature>
<dbReference type="Pfam" id="PF07470">
    <property type="entry name" value="Glyco_hydro_88"/>
    <property type="match status" value="1"/>
</dbReference>
<feature type="signal peptide" evidence="5">
    <location>
        <begin position="1"/>
        <end position="21"/>
    </location>
</feature>
<evidence type="ECO:0008006" key="8">
    <source>
        <dbReference type="Google" id="ProtNLM"/>
    </source>
</evidence>
<feature type="binding site" evidence="4">
    <location>
        <position position="234"/>
    </location>
    <ligand>
        <name>substrate</name>
    </ligand>
</feature>
<feature type="active site" description="Proton donor" evidence="3">
    <location>
        <position position="174"/>
    </location>
</feature>
<keyword evidence="5" id="KW-0732">Signal</keyword>
<feature type="binding site" evidence="4">
    <location>
        <position position="250"/>
    </location>
    <ligand>
        <name>substrate</name>
    </ligand>
</feature>
<dbReference type="RefSeq" id="WP_221235912.1">
    <property type="nucleotide sequence ID" value="NZ_BMHZ01000001.1"/>
</dbReference>
<dbReference type="InterPro" id="IPR010905">
    <property type="entry name" value="Glyco_hydro_88"/>
</dbReference>
<dbReference type="InterPro" id="IPR008928">
    <property type="entry name" value="6-hairpin_glycosidase_sf"/>
</dbReference>